<dbReference type="SUPFAM" id="SSF49777">
    <property type="entry name" value="PEBP-like"/>
    <property type="match status" value="1"/>
</dbReference>
<dbReference type="GO" id="GO:0030162">
    <property type="term" value="P:regulation of proteolysis"/>
    <property type="evidence" value="ECO:0007669"/>
    <property type="project" value="TreeGrafter"/>
</dbReference>
<organism evidence="1 2">
    <name type="scientific">Hyaloscypha variabilis (strain UAMH 11265 / GT02V1 / F)</name>
    <name type="common">Meliniomyces variabilis</name>
    <dbReference type="NCBI Taxonomy" id="1149755"/>
    <lineage>
        <taxon>Eukaryota</taxon>
        <taxon>Fungi</taxon>
        <taxon>Dikarya</taxon>
        <taxon>Ascomycota</taxon>
        <taxon>Pezizomycotina</taxon>
        <taxon>Leotiomycetes</taxon>
        <taxon>Helotiales</taxon>
        <taxon>Hyaloscyphaceae</taxon>
        <taxon>Hyaloscypha</taxon>
        <taxon>Hyaloscypha variabilis</taxon>
    </lineage>
</organism>
<dbReference type="Pfam" id="PF01161">
    <property type="entry name" value="PBP"/>
    <property type="match status" value="1"/>
</dbReference>
<dbReference type="PANTHER" id="PTHR11362">
    <property type="entry name" value="PHOSPHATIDYLETHANOLAMINE-BINDING PROTEIN"/>
    <property type="match status" value="1"/>
</dbReference>
<dbReference type="GO" id="GO:0030414">
    <property type="term" value="F:peptidase inhibitor activity"/>
    <property type="evidence" value="ECO:0007669"/>
    <property type="project" value="TreeGrafter"/>
</dbReference>
<dbReference type="AlphaFoldDB" id="A0A2J6S7P6"/>
<dbReference type="CDD" id="cd00866">
    <property type="entry name" value="PEBP_euk"/>
    <property type="match status" value="1"/>
</dbReference>
<keyword evidence="2" id="KW-1185">Reference proteome</keyword>
<sequence>MPAQAVSTALAALEEDPSKALGLSFAKNANIQPGQFIPRADALSAPTLSLPTSTTSPSQTYLVICLDLDPPFASFPFAGPINHWLQSAFRLSPPSSSSPSSANNNLITTDPFIINYFRPGPPPGAGPHRYLFLLYEQPENFDVKDHAPKDGKEVGVLPRIRWDLEGWERRVGVGGVVAANWFRSK</sequence>
<dbReference type="GO" id="GO:0046578">
    <property type="term" value="P:regulation of Ras protein signal transduction"/>
    <property type="evidence" value="ECO:0007669"/>
    <property type="project" value="TreeGrafter"/>
</dbReference>
<reference evidence="1 2" key="1">
    <citation type="submission" date="2016-04" db="EMBL/GenBank/DDBJ databases">
        <title>A degradative enzymes factory behind the ericoid mycorrhizal symbiosis.</title>
        <authorList>
            <consortium name="DOE Joint Genome Institute"/>
            <person name="Martino E."/>
            <person name="Morin E."/>
            <person name="Grelet G."/>
            <person name="Kuo A."/>
            <person name="Kohler A."/>
            <person name="Daghino S."/>
            <person name="Barry K."/>
            <person name="Choi C."/>
            <person name="Cichocki N."/>
            <person name="Clum A."/>
            <person name="Copeland A."/>
            <person name="Hainaut M."/>
            <person name="Haridas S."/>
            <person name="Labutti K."/>
            <person name="Lindquist E."/>
            <person name="Lipzen A."/>
            <person name="Khouja H.-R."/>
            <person name="Murat C."/>
            <person name="Ohm R."/>
            <person name="Olson A."/>
            <person name="Spatafora J."/>
            <person name="Veneault-Fourrey C."/>
            <person name="Henrissat B."/>
            <person name="Grigoriev I."/>
            <person name="Martin F."/>
            <person name="Perotto S."/>
        </authorList>
    </citation>
    <scope>NUCLEOTIDE SEQUENCE [LARGE SCALE GENOMIC DNA]</scope>
    <source>
        <strain evidence="1 2">F</strain>
    </source>
</reference>
<dbReference type="PANTHER" id="PTHR11362:SF78">
    <property type="entry name" value="PROTEASE INHIBITOR"/>
    <property type="match status" value="1"/>
</dbReference>
<dbReference type="InterPro" id="IPR008914">
    <property type="entry name" value="PEBP"/>
</dbReference>
<proteinExistence type="predicted"/>
<dbReference type="Gene3D" id="3.90.280.10">
    <property type="entry name" value="PEBP-like"/>
    <property type="match status" value="1"/>
</dbReference>
<dbReference type="EMBL" id="KZ613939">
    <property type="protein sequence ID" value="PMD46792.1"/>
    <property type="molecule type" value="Genomic_DNA"/>
</dbReference>
<protein>
    <submittedName>
        <fullName evidence="1">PEBP-like protein</fullName>
    </submittedName>
</protein>
<dbReference type="Proteomes" id="UP000235786">
    <property type="component" value="Unassembled WGS sequence"/>
</dbReference>
<dbReference type="STRING" id="1149755.A0A2J6S7P6"/>
<name>A0A2J6S7P6_HYAVF</name>
<dbReference type="InterPro" id="IPR035810">
    <property type="entry name" value="PEBP_euk"/>
</dbReference>
<gene>
    <name evidence="1" type="ORF">L207DRAFT_480723</name>
</gene>
<accession>A0A2J6S7P6</accession>
<dbReference type="OrthoDB" id="2506647at2759"/>
<dbReference type="InterPro" id="IPR036610">
    <property type="entry name" value="PEBP-like_sf"/>
</dbReference>
<evidence type="ECO:0000313" key="1">
    <source>
        <dbReference type="EMBL" id="PMD46792.1"/>
    </source>
</evidence>
<dbReference type="GO" id="GO:0005543">
    <property type="term" value="F:phospholipid binding"/>
    <property type="evidence" value="ECO:0007669"/>
    <property type="project" value="TreeGrafter"/>
</dbReference>
<evidence type="ECO:0000313" key="2">
    <source>
        <dbReference type="Proteomes" id="UP000235786"/>
    </source>
</evidence>